<name>B7BHA2_9BACT</name>
<sequence length="55" mass="6523">MIYELLSSTCFSSLKLWFHRYGTLFSLTGNYSFISMELCFLPYKTMVIRETNHNS</sequence>
<protein>
    <submittedName>
        <fullName evidence="1">Uncharacterized protein</fullName>
    </submittedName>
</protein>
<reference evidence="1 2" key="2">
    <citation type="submission" date="2008-10" db="EMBL/GenBank/DDBJ databases">
        <authorList>
            <person name="Fulton L."/>
            <person name="Clifton S."/>
            <person name="Fulton B."/>
            <person name="Xu J."/>
            <person name="Minx P."/>
            <person name="Pepin K.H."/>
            <person name="Johnson M."/>
            <person name="Bhonagiri V."/>
            <person name="Nash W.E."/>
            <person name="Mardis E.R."/>
            <person name="Wilson R.K."/>
        </authorList>
    </citation>
    <scope>NUCLEOTIDE SEQUENCE [LARGE SCALE GENOMIC DNA]</scope>
    <source>
        <strain evidence="1 2">DSM 18315</strain>
    </source>
</reference>
<dbReference type="EMBL" id="ABYH01000447">
    <property type="protein sequence ID" value="EEC94188.1"/>
    <property type="molecule type" value="Genomic_DNA"/>
</dbReference>
<evidence type="ECO:0000313" key="1">
    <source>
        <dbReference type="EMBL" id="EEC94188.1"/>
    </source>
</evidence>
<dbReference type="HOGENOM" id="CLU_3028128_0_0_10"/>
<reference evidence="1 2" key="1">
    <citation type="submission" date="2008-10" db="EMBL/GenBank/DDBJ databases">
        <title>Draft genome sequence of Parabacteroides johnsonii (DSM 18315).</title>
        <authorList>
            <person name="Sudarsanam P."/>
            <person name="Ley R."/>
            <person name="Guruge J."/>
            <person name="Turnbaugh P.J."/>
            <person name="Mahowald M."/>
            <person name="Liep D."/>
            <person name="Gordon J."/>
        </authorList>
    </citation>
    <scope>NUCLEOTIDE SEQUENCE [LARGE SCALE GENOMIC DNA]</scope>
    <source>
        <strain evidence="1 2">DSM 18315</strain>
    </source>
</reference>
<evidence type="ECO:0000313" key="2">
    <source>
        <dbReference type="Proteomes" id="UP000005510"/>
    </source>
</evidence>
<dbReference type="Proteomes" id="UP000005510">
    <property type="component" value="Unassembled WGS sequence"/>
</dbReference>
<proteinExistence type="predicted"/>
<organism evidence="1 2">
    <name type="scientific">Parabacteroides johnsonii DSM 18315</name>
    <dbReference type="NCBI Taxonomy" id="537006"/>
    <lineage>
        <taxon>Bacteria</taxon>
        <taxon>Pseudomonadati</taxon>
        <taxon>Bacteroidota</taxon>
        <taxon>Bacteroidia</taxon>
        <taxon>Bacteroidales</taxon>
        <taxon>Tannerellaceae</taxon>
        <taxon>Parabacteroides</taxon>
    </lineage>
</organism>
<gene>
    <name evidence="1" type="ORF">PRABACTJOHN_04451</name>
</gene>
<dbReference type="AlphaFoldDB" id="B7BHA2"/>
<comment type="caution">
    <text evidence="1">The sequence shown here is derived from an EMBL/GenBank/DDBJ whole genome shotgun (WGS) entry which is preliminary data.</text>
</comment>
<accession>B7BHA2</accession>